<dbReference type="InterPro" id="IPR036412">
    <property type="entry name" value="HAD-like_sf"/>
</dbReference>
<keyword evidence="12" id="KW-0732">Signal</keyword>
<evidence type="ECO:0000256" key="6">
    <source>
        <dbReference type="ARBA" id="ARBA00022723"/>
    </source>
</evidence>
<keyword evidence="14" id="KW-1185">Reference proteome</keyword>
<sequence length="434" mass="47214">MRIPSLRTVVGLAAVVALGTSVPAAAAPHVPSGPSGVDSARCPRLSTALEWFGDNRERLQRAIDERGTCSNPDLKRGERPVAAFDWDNTVTKNDITDLAIAWALKHDRILRPANWADTSPWLTEKAVRRLTEACGTDVPVGRPLRTSTNIACTDEIFSIREGAKLVSGENAFTGDWNRRRTVPQYAWVSQLFAGHTEAEVNAIARASRAAALAAPVGSTQKVGSHTIHAYARYYPQMRNLISTLKRAGFEVWIDSAGAAPITEPWAAGVGIDREHVIAIRNVLDRRGRITTTIKGCGGEPEGKGENIPYIEGKRCWLNQEAFGVTGPAAWQRQAPRHRPAIVAGDANTDVSMVEDATAAHLVINRNQNEILCKAYDNADGRWVVNPMFIEPLPRKSTAYPCSTTGFVNPDGSLGPVLRQDGTVIPDQRDTVHGR</sequence>
<comment type="pathway">
    <text evidence="2">Amino-acid biosynthesis; L-serine biosynthesis; L-serine from 3-phospho-D-glycerate: step 3/3.</text>
</comment>
<comment type="caution">
    <text evidence="13">The sequence shown here is derived from an EMBL/GenBank/DDBJ whole genome shotgun (WGS) entry which is preliminary data.</text>
</comment>
<evidence type="ECO:0000256" key="2">
    <source>
        <dbReference type="ARBA" id="ARBA00005135"/>
    </source>
</evidence>
<protein>
    <recommendedName>
        <fullName evidence="4">phosphoserine phosphatase</fullName>
        <ecNumber evidence="4">3.1.3.3</ecNumber>
    </recommendedName>
</protein>
<evidence type="ECO:0000256" key="1">
    <source>
        <dbReference type="ARBA" id="ARBA00001946"/>
    </source>
</evidence>
<keyword evidence="6" id="KW-0479">Metal-binding</keyword>
<dbReference type="SUPFAM" id="SSF56784">
    <property type="entry name" value="HAD-like"/>
    <property type="match status" value="1"/>
</dbReference>
<dbReference type="Gene3D" id="3.40.50.1000">
    <property type="entry name" value="HAD superfamily/HAD-like"/>
    <property type="match status" value="2"/>
</dbReference>
<comment type="catalytic activity">
    <reaction evidence="11">
        <text>O-phospho-D-serine + H2O = D-serine + phosphate</text>
        <dbReference type="Rhea" id="RHEA:24873"/>
        <dbReference type="ChEBI" id="CHEBI:15377"/>
        <dbReference type="ChEBI" id="CHEBI:35247"/>
        <dbReference type="ChEBI" id="CHEBI:43474"/>
        <dbReference type="ChEBI" id="CHEBI:58680"/>
        <dbReference type="EC" id="3.1.3.3"/>
    </reaction>
</comment>
<comment type="cofactor">
    <cofactor evidence="1">
        <name>Mg(2+)</name>
        <dbReference type="ChEBI" id="CHEBI:18420"/>
    </cofactor>
</comment>
<evidence type="ECO:0000256" key="12">
    <source>
        <dbReference type="SAM" id="SignalP"/>
    </source>
</evidence>
<keyword evidence="9" id="KW-0718">Serine biosynthesis</keyword>
<evidence type="ECO:0000256" key="4">
    <source>
        <dbReference type="ARBA" id="ARBA00012640"/>
    </source>
</evidence>
<dbReference type="Proteomes" id="UP001589693">
    <property type="component" value="Unassembled WGS sequence"/>
</dbReference>
<dbReference type="PANTHER" id="PTHR43344:SF2">
    <property type="entry name" value="PHOSPHOSERINE PHOSPHATASE"/>
    <property type="match status" value="1"/>
</dbReference>
<evidence type="ECO:0000256" key="10">
    <source>
        <dbReference type="ARBA" id="ARBA00048138"/>
    </source>
</evidence>
<dbReference type="Pfam" id="PF12710">
    <property type="entry name" value="HAD"/>
    <property type="match status" value="1"/>
</dbReference>
<name>A0ABV6A7A3_9PSEU</name>
<accession>A0ABV6A7A3</accession>
<evidence type="ECO:0000256" key="7">
    <source>
        <dbReference type="ARBA" id="ARBA00022801"/>
    </source>
</evidence>
<keyword evidence="7" id="KW-0378">Hydrolase</keyword>
<comment type="catalytic activity">
    <reaction evidence="10">
        <text>O-phospho-L-serine + H2O = L-serine + phosphate</text>
        <dbReference type="Rhea" id="RHEA:21208"/>
        <dbReference type="ChEBI" id="CHEBI:15377"/>
        <dbReference type="ChEBI" id="CHEBI:33384"/>
        <dbReference type="ChEBI" id="CHEBI:43474"/>
        <dbReference type="ChEBI" id="CHEBI:57524"/>
        <dbReference type="EC" id="3.1.3.3"/>
    </reaction>
</comment>
<evidence type="ECO:0000256" key="9">
    <source>
        <dbReference type="ARBA" id="ARBA00023299"/>
    </source>
</evidence>
<keyword evidence="5" id="KW-0028">Amino-acid biosynthesis</keyword>
<evidence type="ECO:0000313" key="14">
    <source>
        <dbReference type="Proteomes" id="UP001589693"/>
    </source>
</evidence>
<dbReference type="EMBL" id="JBHLZU010000032">
    <property type="protein sequence ID" value="MFB9909067.1"/>
    <property type="molecule type" value="Genomic_DNA"/>
</dbReference>
<evidence type="ECO:0000313" key="13">
    <source>
        <dbReference type="EMBL" id="MFB9909067.1"/>
    </source>
</evidence>
<dbReference type="InterPro" id="IPR023214">
    <property type="entry name" value="HAD_sf"/>
</dbReference>
<dbReference type="RefSeq" id="WP_377861425.1">
    <property type="nucleotide sequence ID" value="NZ_JBHLZU010000032.1"/>
</dbReference>
<evidence type="ECO:0000256" key="11">
    <source>
        <dbReference type="ARBA" id="ARBA00048523"/>
    </source>
</evidence>
<evidence type="ECO:0000256" key="3">
    <source>
        <dbReference type="ARBA" id="ARBA00009184"/>
    </source>
</evidence>
<reference evidence="13 14" key="1">
    <citation type="submission" date="2024-09" db="EMBL/GenBank/DDBJ databases">
        <authorList>
            <person name="Sun Q."/>
            <person name="Mori K."/>
        </authorList>
    </citation>
    <scope>NUCLEOTIDE SEQUENCE [LARGE SCALE GENOMIC DNA]</scope>
    <source>
        <strain evidence="13 14">TBRC 7907</strain>
    </source>
</reference>
<proteinExistence type="inferred from homology"/>
<dbReference type="InterPro" id="IPR050582">
    <property type="entry name" value="HAD-like_SerB"/>
</dbReference>
<keyword evidence="8" id="KW-0460">Magnesium</keyword>
<comment type="similarity">
    <text evidence="3">Belongs to the HAD-like hydrolase superfamily. SerB family.</text>
</comment>
<feature type="chain" id="PRO_5045415779" description="phosphoserine phosphatase" evidence="12">
    <location>
        <begin position="27"/>
        <end position="434"/>
    </location>
</feature>
<feature type="signal peptide" evidence="12">
    <location>
        <begin position="1"/>
        <end position="26"/>
    </location>
</feature>
<organism evidence="13 14">
    <name type="scientific">Allokutzneria oryzae</name>
    <dbReference type="NCBI Taxonomy" id="1378989"/>
    <lineage>
        <taxon>Bacteria</taxon>
        <taxon>Bacillati</taxon>
        <taxon>Actinomycetota</taxon>
        <taxon>Actinomycetes</taxon>
        <taxon>Pseudonocardiales</taxon>
        <taxon>Pseudonocardiaceae</taxon>
        <taxon>Allokutzneria</taxon>
    </lineage>
</organism>
<dbReference type="EC" id="3.1.3.3" evidence="4"/>
<evidence type="ECO:0000256" key="5">
    <source>
        <dbReference type="ARBA" id="ARBA00022605"/>
    </source>
</evidence>
<dbReference type="PANTHER" id="PTHR43344">
    <property type="entry name" value="PHOSPHOSERINE PHOSPHATASE"/>
    <property type="match status" value="1"/>
</dbReference>
<gene>
    <name evidence="13" type="ORF">ACFFQA_34450</name>
</gene>
<evidence type="ECO:0000256" key="8">
    <source>
        <dbReference type="ARBA" id="ARBA00022842"/>
    </source>
</evidence>